<evidence type="ECO:0000256" key="6">
    <source>
        <dbReference type="ARBA" id="ARBA00022777"/>
    </source>
</evidence>
<dbReference type="PANTHER" id="PTHR41523:SF8">
    <property type="entry name" value="ETHYLENE RESPONSE SENSOR PROTEIN"/>
    <property type="match status" value="1"/>
</dbReference>
<evidence type="ECO:0000256" key="1">
    <source>
        <dbReference type="ARBA" id="ARBA00000085"/>
    </source>
</evidence>
<evidence type="ECO:0000256" key="7">
    <source>
        <dbReference type="ARBA" id="ARBA00022840"/>
    </source>
</evidence>
<dbReference type="PANTHER" id="PTHR41523">
    <property type="entry name" value="TWO-COMPONENT SYSTEM SENSOR PROTEIN"/>
    <property type="match status" value="1"/>
</dbReference>
<evidence type="ECO:0000256" key="3">
    <source>
        <dbReference type="ARBA" id="ARBA00022553"/>
    </source>
</evidence>
<organism evidence="10 11">
    <name type="scientific">Streptococcus ovuberis</name>
    <dbReference type="NCBI Taxonomy" id="1936207"/>
    <lineage>
        <taxon>Bacteria</taxon>
        <taxon>Bacillati</taxon>
        <taxon>Bacillota</taxon>
        <taxon>Bacilli</taxon>
        <taxon>Lactobacillales</taxon>
        <taxon>Streptococcaceae</taxon>
        <taxon>Streptococcus</taxon>
    </lineage>
</organism>
<protein>
    <recommendedName>
        <fullName evidence="2">histidine kinase</fullName>
        <ecNumber evidence="2">2.7.13.3</ecNumber>
    </recommendedName>
</protein>
<dbReference type="Gene3D" id="3.30.450.20">
    <property type="entry name" value="PAS domain"/>
    <property type="match status" value="1"/>
</dbReference>
<dbReference type="Gene3D" id="3.30.565.10">
    <property type="entry name" value="Histidine kinase-like ATPase, C-terminal domain"/>
    <property type="match status" value="1"/>
</dbReference>
<comment type="catalytic activity">
    <reaction evidence="1">
        <text>ATP + protein L-histidine = ADP + protein N-phospho-L-histidine.</text>
        <dbReference type="EC" id="2.7.13.3"/>
    </reaction>
</comment>
<dbReference type="InterPro" id="IPR036890">
    <property type="entry name" value="HATPase_C_sf"/>
</dbReference>
<keyword evidence="4" id="KW-0808">Transferase</keyword>
<dbReference type="Pfam" id="PF02518">
    <property type="entry name" value="HATPase_c"/>
    <property type="match status" value="1"/>
</dbReference>
<evidence type="ECO:0000313" key="10">
    <source>
        <dbReference type="EMBL" id="NKZ20473.1"/>
    </source>
</evidence>
<dbReference type="Pfam" id="PF07568">
    <property type="entry name" value="HisKA_2"/>
    <property type="match status" value="1"/>
</dbReference>
<dbReference type="InterPro" id="IPR003594">
    <property type="entry name" value="HATPase_dom"/>
</dbReference>
<dbReference type="InterPro" id="IPR011495">
    <property type="entry name" value="Sig_transdc_His_kin_sub2_dim/P"/>
</dbReference>
<accession>A0A7X6MZV9</accession>
<dbReference type="InterPro" id="IPR038424">
    <property type="entry name" value="H_kinase_PdtaS_GAF_sf"/>
</dbReference>
<dbReference type="AlphaFoldDB" id="A0A7X6MZV9"/>
<dbReference type="InterPro" id="IPR022066">
    <property type="entry name" value="PdtaS_GAF"/>
</dbReference>
<gene>
    <name evidence="10" type="ORF">HF992_06400</name>
</gene>
<keyword evidence="11" id="KW-1185">Reference proteome</keyword>
<keyword evidence="5" id="KW-0547">Nucleotide-binding</keyword>
<dbReference type="RefSeq" id="WP_168549221.1">
    <property type="nucleotide sequence ID" value="NZ_JAAXPR010000009.1"/>
</dbReference>
<feature type="domain" description="Histidine kinase" evidence="9">
    <location>
        <begin position="286"/>
        <end position="478"/>
    </location>
</feature>
<dbReference type="SUPFAM" id="SSF55874">
    <property type="entry name" value="ATPase domain of HSP90 chaperone/DNA topoisomerase II/histidine kinase"/>
    <property type="match status" value="1"/>
</dbReference>
<reference evidence="10 11" key="1">
    <citation type="submission" date="2020-04" db="EMBL/GenBank/DDBJ databases">
        <title>MicrobeNet Type strains.</title>
        <authorList>
            <person name="Nicholson A.C."/>
        </authorList>
    </citation>
    <scope>NUCLEOTIDE SEQUENCE [LARGE SCALE GENOMIC DNA]</scope>
    <source>
        <strain evidence="10 11">CCUG 69612</strain>
    </source>
</reference>
<dbReference type="GO" id="GO:0004673">
    <property type="term" value="F:protein histidine kinase activity"/>
    <property type="evidence" value="ECO:0007669"/>
    <property type="project" value="UniProtKB-EC"/>
</dbReference>
<keyword evidence="8" id="KW-0902">Two-component regulatory system</keyword>
<comment type="caution">
    <text evidence="10">The sequence shown here is derived from an EMBL/GenBank/DDBJ whole genome shotgun (WGS) entry which is preliminary data.</text>
</comment>
<evidence type="ECO:0000256" key="8">
    <source>
        <dbReference type="ARBA" id="ARBA00023012"/>
    </source>
</evidence>
<proteinExistence type="predicted"/>
<keyword evidence="7" id="KW-0067">ATP-binding</keyword>
<dbReference type="Gene3D" id="3.30.450.280">
    <property type="entry name" value="GAF domain"/>
    <property type="match status" value="1"/>
</dbReference>
<dbReference type="EC" id="2.7.13.3" evidence="2"/>
<dbReference type="PROSITE" id="PS50109">
    <property type="entry name" value="HIS_KIN"/>
    <property type="match status" value="1"/>
</dbReference>
<dbReference type="GO" id="GO:0000160">
    <property type="term" value="P:phosphorelay signal transduction system"/>
    <property type="evidence" value="ECO:0007669"/>
    <property type="project" value="UniProtKB-KW"/>
</dbReference>
<keyword evidence="3" id="KW-0597">Phosphoprotein</keyword>
<dbReference type="Pfam" id="PF12282">
    <property type="entry name" value="GAF_PdtaS"/>
    <property type="match status" value="1"/>
</dbReference>
<dbReference type="InterPro" id="IPR005467">
    <property type="entry name" value="His_kinase_dom"/>
</dbReference>
<evidence type="ECO:0000256" key="4">
    <source>
        <dbReference type="ARBA" id="ARBA00022679"/>
    </source>
</evidence>
<evidence type="ECO:0000313" key="11">
    <source>
        <dbReference type="Proteomes" id="UP000522720"/>
    </source>
</evidence>
<dbReference type="Proteomes" id="UP000522720">
    <property type="component" value="Unassembled WGS sequence"/>
</dbReference>
<keyword evidence="6 10" id="KW-0418">Kinase</keyword>
<evidence type="ECO:0000256" key="5">
    <source>
        <dbReference type="ARBA" id="ARBA00022741"/>
    </source>
</evidence>
<name>A0A7X6MZV9_9STRE</name>
<sequence>MTYRQRIVELCQDQTDLSQEDISCILSKADELMAADTEEPEDIFIDVKSLYSEHAVVVFHKKPSTCASLYERTVVGDKAYLEKEPGVLRTLETGVPTIGLSAISQEGMLVQQTVFPIFRENKVIACLILERQADKMKPLHFSIKKDSYGSYELDDLFYESYAQQFSFLKYMEDGALVFNQNGQVIYANDSARELYRKQLAYMDSIDGMTHDNLVLDHISFQDILISSHQLKEQYSNLVEREYGRYWFSVKQYVIPEMQCLVMICRDITAFKRQQQQLVMTEVALREMNHRVKNHLQTVVSLLRLQANQSQSPEVQKNLMDSINRVLSIAMMHERLSIQDTDWVLVAPLIQGVVQNIQNCFASEEMKVIVDSKIDASIELNSDRALALALIINELLQNSYEHAFRRKVVKNPRIRLQIRKTNDIIRVLVEDNGSGLDSSALHNHHLGLMIVDRFVKSRLSGKWRMTSDERGTATMITFQ</sequence>
<evidence type="ECO:0000256" key="2">
    <source>
        <dbReference type="ARBA" id="ARBA00012438"/>
    </source>
</evidence>
<dbReference type="EMBL" id="JAAXPR010000009">
    <property type="protein sequence ID" value="NKZ20473.1"/>
    <property type="molecule type" value="Genomic_DNA"/>
</dbReference>
<dbReference type="GO" id="GO:0005524">
    <property type="term" value="F:ATP binding"/>
    <property type="evidence" value="ECO:0007669"/>
    <property type="project" value="UniProtKB-KW"/>
</dbReference>
<evidence type="ECO:0000259" key="9">
    <source>
        <dbReference type="PROSITE" id="PS50109"/>
    </source>
</evidence>